<evidence type="ECO:0000256" key="7">
    <source>
        <dbReference type="ARBA" id="ARBA00023047"/>
    </source>
</evidence>
<keyword evidence="8 9" id="KW-0472">Membrane</keyword>
<keyword evidence="7" id="KW-0762">Sugar transport</keyword>
<dbReference type="PANTHER" id="PTHR30413:SF10">
    <property type="entry name" value="CAPSULE POLYSACCHARIDE EXPORT INNER-MEMBRANE PROTEIN CTRC"/>
    <property type="match status" value="1"/>
</dbReference>
<comment type="caution">
    <text evidence="11">The sequence shown here is derived from an EMBL/GenBank/DDBJ whole genome shotgun (WGS) entry which is preliminary data.</text>
</comment>
<feature type="transmembrane region" description="Helical" evidence="9">
    <location>
        <begin position="141"/>
        <end position="168"/>
    </location>
</feature>
<evidence type="ECO:0000256" key="3">
    <source>
        <dbReference type="ARBA" id="ARBA00022448"/>
    </source>
</evidence>
<dbReference type="InterPro" id="IPR047817">
    <property type="entry name" value="ABC2_TM_bact-type"/>
</dbReference>
<keyword evidence="12" id="KW-1185">Reference proteome</keyword>
<evidence type="ECO:0000256" key="5">
    <source>
        <dbReference type="ARBA" id="ARBA00022692"/>
    </source>
</evidence>
<keyword evidence="4 9" id="KW-1003">Cell membrane</keyword>
<dbReference type="STRING" id="1454004.AW11_02517"/>
<keyword evidence="7" id="KW-0625">Polysaccharide transport</keyword>
<dbReference type="EMBL" id="JEMY01000034">
    <property type="protein sequence ID" value="EXI87389.1"/>
    <property type="molecule type" value="Genomic_DNA"/>
</dbReference>
<dbReference type="Proteomes" id="UP000022141">
    <property type="component" value="Unassembled WGS sequence"/>
</dbReference>
<reference evidence="11" key="1">
    <citation type="submission" date="2014-02" db="EMBL/GenBank/DDBJ databases">
        <title>Expanding our view of genomic diversity in Candidatus Accumulibacter clades.</title>
        <authorList>
            <person name="Skennerton C.T."/>
            <person name="Barr J.J."/>
            <person name="Slater F.R."/>
            <person name="Bond P.L."/>
            <person name="Tyson G.W."/>
        </authorList>
    </citation>
    <scope>NUCLEOTIDE SEQUENCE [LARGE SCALE GENOMIC DNA]</scope>
</reference>
<comment type="similarity">
    <text evidence="2 9">Belongs to the ABC-2 integral membrane protein family.</text>
</comment>
<evidence type="ECO:0000256" key="8">
    <source>
        <dbReference type="ARBA" id="ARBA00023136"/>
    </source>
</evidence>
<dbReference type="PANTHER" id="PTHR30413">
    <property type="entry name" value="INNER MEMBRANE TRANSPORT PERMEASE"/>
    <property type="match status" value="1"/>
</dbReference>
<keyword evidence="3 9" id="KW-0813">Transport</keyword>
<dbReference type="AlphaFoldDB" id="A0A011R8C1"/>
<feature type="transmembrane region" description="Helical" evidence="9">
    <location>
        <begin position="33"/>
        <end position="55"/>
    </location>
</feature>
<evidence type="ECO:0000256" key="4">
    <source>
        <dbReference type="ARBA" id="ARBA00022475"/>
    </source>
</evidence>
<feature type="transmembrane region" description="Helical" evidence="9">
    <location>
        <begin position="228"/>
        <end position="249"/>
    </location>
</feature>
<comment type="subcellular location">
    <subcellularLocation>
        <location evidence="9">Cell inner membrane</location>
        <topology evidence="9">Multi-pass membrane protein</topology>
    </subcellularLocation>
    <subcellularLocation>
        <location evidence="1">Cell membrane</location>
        <topology evidence="1">Multi-pass membrane protein</topology>
    </subcellularLocation>
</comment>
<name>A0A011R8C1_ACCRE</name>
<protein>
    <recommendedName>
        <fullName evidence="9">Transport permease protein</fullName>
    </recommendedName>
</protein>
<sequence length="260" mass="28665">MTLLSNFISHRRLLLRSIKVEIHAHHAGTILGLSWIVVGPFLLLALYSLIYAVIFKVKMPGLSQSEYILNVFSGLVLFLAFAQAMGATTSALSRDRKLLFSNYPPEFIPAKAAIAAYLIVLPGSAFVIAGDVLLSTPSWHLLLLPVVALLQLCFSVGLGCLLSLLGIVMRDITFLIQYIVIALMIVTPIAYTPDSVPARVKPLLYLNPIYYHVSANQHLILLNELPPMIEIVLGTSISITMLLVGIWVFRRARVAMMDLL</sequence>
<dbReference type="GO" id="GO:0005886">
    <property type="term" value="C:plasma membrane"/>
    <property type="evidence" value="ECO:0007669"/>
    <property type="project" value="UniProtKB-SubCell"/>
</dbReference>
<evidence type="ECO:0000256" key="9">
    <source>
        <dbReference type="RuleBase" id="RU361157"/>
    </source>
</evidence>
<evidence type="ECO:0000256" key="6">
    <source>
        <dbReference type="ARBA" id="ARBA00022989"/>
    </source>
</evidence>
<dbReference type="PROSITE" id="PS51012">
    <property type="entry name" value="ABC_TM2"/>
    <property type="match status" value="1"/>
</dbReference>
<proteinExistence type="inferred from homology"/>
<accession>A0A011R8C1</accession>
<dbReference type="InterPro" id="IPR013525">
    <property type="entry name" value="ABC2_TM"/>
</dbReference>
<feature type="domain" description="ABC transmembrane type-2" evidence="10">
    <location>
        <begin position="31"/>
        <end position="252"/>
    </location>
</feature>
<evidence type="ECO:0000256" key="2">
    <source>
        <dbReference type="ARBA" id="ARBA00007783"/>
    </source>
</evidence>
<dbReference type="GO" id="GO:0140359">
    <property type="term" value="F:ABC-type transporter activity"/>
    <property type="evidence" value="ECO:0007669"/>
    <property type="project" value="InterPro"/>
</dbReference>
<dbReference type="GO" id="GO:0015920">
    <property type="term" value="P:lipopolysaccharide transport"/>
    <property type="evidence" value="ECO:0007669"/>
    <property type="project" value="TreeGrafter"/>
</dbReference>
<evidence type="ECO:0000313" key="11">
    <source>
        <dbReference type="EMBL" id="EXI87389.1"/>
    </source>
</evidence>
<dbReference type="eggNOG" id="COG1682">
    <property type="taxonomic scope" value="Bacteria"/>
</dbReference>
<feature type="transmembrane region" description="Helical" evidence="9">
    <location>
        <begin position="174"/>
        <end position="191"/>
    </location>
</feature>
<dbReference type="GO" id="GO:0015774">
    <property type="term" value="P:polysaccharide transport"/>
    <property type="evidence" value="ECO:0007669"/>
    <property type="project" value="UniProtKB-KW"/>
</dbReference>
<feature type="transmembrane region" description="Helical" evidence="9">
    <location>
        <begin position="112"/>
        <end position="134"/>
    </location>
</feature>
<keyword evidence="6 9" id="KW-1133">Transmembrane helix</keyword>
<evidence type="ECO:0000313" key="12">
    <source>
        <dbReference type="Proteomes" id="UP000022141"/>
    </source>
</evidence>
<keyword evidence="5 9" id="KW-0812">Transmembrane</keyword>
<evidence type="ECO:0000256" key="1">
    <source>
        <dbReference type="ARBA" id="ARBA00004651"/>
    </source>
</evidence>
<dbReference type="PATRIC" id="fig|1454004.3.peg.2600"/>
<gene>
    <name evidence="11" type="ORF">AW11_02517</name>
</gene>
<organism evidence="11 12">
    <name type="scientific">Accumulibacter regalis</name>
    <dbReference type="NCBI Taxonomy" id="522306"/>
    <lineage>
        <taxon>Bacteria</taxon>
        <taxon>Pseudomonadati</taxon>
        <taxon>Pseudomonadota</taxon>
        <taxon>Betaproteobacteria</taxon>
        <taxon>Candidatus Accumulibacter</taxon>
    </lineage>
</organism>
<dbReference type="Pfam" id="PF01061">
    <property type="entry name" value="ABC2_membrane"/>
    <property type="match status" value="1"/>
</dbReference>
<feature type="transmembrane region" description="Helical" evidence="9">
    <location>
        <begin position="67"/>
        <end position="92"/>
    </location>
</feature>
<evidence type="ECO:0000259" key="10">
    <source>
        <dbReference type="PROSITE" id="PS51012"/>
    </source>
</evidence>